<evidence type="ECO:0000313" key="2">
    <source>
        <dbReference type="Proteomes" id="UP000477750"/>
    </source>
</evidence>
<accession>A0A6L5G5V1</accession>
<gene>
    <name evidence="1" type="ORF">GFD30_05410</name>
</gene>
<proteinExistence type="predicted"/>
<protein>
    <recommendedName>
        <fullName evidence="3">Histidine phosphatase family protein</fullName>
    </recommendedName>
</protein>
<keyword evidence="2" id="KW-1185">Reference proteome</keyword>
<sequence>MGTTERWDLLPKSLQLRKRPEMLGGGIYSLNETVHVKSHGEALAATARILGRLPSANAVEVDWGSVPHEVLGTRDGEESVLVESVTEALAGNARPDERVLLFAHGLCIELAGALLQLQVHELIESIPDFSVYLPGRRLLIDVQFDGLTVIADISTYVDVDSGSTP</sequence>
<evidence type="ECO:0000313" key="1">
    <source>
        <dbReference type="EMBL" id="MQM25017.1"/>
    </source>
</evidence>
<name>A0A6L5G5V1_9ACTN</name>
<dbReference type="AlphaFoldDB" id="A0A6L5G5V1"/>
<reference evidence="1 2" key="1">
    <citation type="submission" date="2019-10" db="EMBL/GenBank/DDBJ databases">
        <title>Glycomyces albidus sp. nov., a novel actinomycete isolated from rhizosphere soil of wheat (Triticum aestivum L.).</title>
        <authorList>
            <person name="Qian L."/>
        </authorList>
    </citation>
    <scope>NUCLEOTIDE SEQUENCE [LARGE SCALE GENOMIC DNA]</scope>
    <source>
        <strain evidence="1 2">NEAU-7082</strain>
    </source>
</reference>
<dbReference type="EMBL" id="WIAO01000004">
    <property type="protein sequence ID" value="MQM25017.1"/>
    <property type="molecule type" value="Genomic_DNA"/>
</dbReference>
<dbReference type="Proteomes" id="UP000477750">
    <property type="component" value="Unassembled WGS sequence"/>
</dbReference>
<organism evidence="1 2">
    <name type="scientific">Glycomyces albidus</name>
    <dbReference type="NCBI Taxonomy" id="2656774"/>
    <lineage>
        <taxon>Bacteria</taxon>
        <taxon>Bacillati</taxon>
        <taxon>Actinomycetota</taxon>
        <taxon>Actinomycetes</taxon>
        <taxon>Glycomycetales</taxon>
        <taxon>Glycomycetaceae</taxon>
        <taxon>Glycomyces</taxon>
    </lineage>
</organism>
<dbReference type="RefSeq" id="WP_153024180.1">
    <property type="nucleotide sequence ID" value="NZ_WIAO01000004.1"/>
</dbReference>
<comment type="caution">
    <text evidence="1">The sequence shown here is derived from an EMBL/GenBank/DDBJ whole genome shotgun (WGS) entry which is preliminary data.</text>
</comment>
<evidence type="ECO:0008006" key="3">
    <source>
        <dbReference type="Google" id="ProtNLM"/>
    </source>
</evidence>